<dbReference type="EMBL" id="BJYZ01000034">
    <property type="protein sequence ID" value="GEO42015.1"/>
    <property type="molecule type" value="Genomic_DNA"/>
</dbReference>
<sequence length="196" mass="22020">MADTDTLTRDISWAAQGLQDVAHRRLLLAHDMLDRIHPDLPIDPQIHVHVDQHMAIMALYPKSEEAAFAERMERYATPFPGLYSIHGVSADRDPSSYEIKHQNIYVIGPPEKMHISGRIVFDIFPDSSFTLERISITAGTPDGGTLSYPIHLAILMRFGERLSLLNVIREMDDLAALHVGASREAAEHYARKLATQ</sequence>
<protein>
    <submittedName>
        <fullName evidence="1">Uncharacterized protein</fullName>
    </submittedName>
</protein>
<comment type="caution">
    <text evidence="1">The sequence shown here is derived from an EMBL/GenBank/DDBJ whole genome shotgun (WGS) entry which is preliminary data.</text>
</comment>
<dbReference type="RefSeq" id="WP_044434721.1">
    <property type="nucleotide sequence ID" value="NZ_BJYZ01000034.1"/>
</dbReference>
<name>A0A512DZZ8_9PROT</name>
<keyword evidence="2" id="KW-1185">Reference proteome</keyword>
<accession>A0A512DZZ8</accession>
<organism evidence="1 2">
    <name type="scientific">Skermanella aerolata</name>
    <dbReference type="NCBI Taxonomy" id="393310"/>
    <lineage>
        <taxon>Bacteria</taxon>
        <taxon>Pseudomonadati</taxon>
        <taxon>Pseudomonadota</taxon>
        <taxon>Alphaproteobacteria</taxon>
        <taxon>Rhodospirillales</taxon>
        <taxon>Azospirillaceae</taxon>
        <taxon>Skermanella</taxon>
    </lineage>
</organism>
<dbReference type="AlphaFoldDB" id="A0A512DZZ8"/>
<gene>
    <name evidence="1" type="ORF">SAE02_61630</name>
</gene>
<dbReference type="OrthoDB" id="9946508at2"/>
<proteinExistence type="predicted"/>
<evidence type="ECO:0000313" key="1">
    <source>
        <dbReference type="EMBL" id="GEO42015.1"/>
    </source>
</evidence>
<dbReference type="Proteomes" id="UP000321523">
    <property type="component" value="Unassembled WGS sequence"/>
</dbReference>
<reference evidence="1 2" key="1">
    <citation type="submission" date="2019-07" db="EMBL/GenBank/DDBJ databases">
        <title>Whole genome shotgun sequence of Skermanella aerolata NBRC 106429.</title>
        <authorList>
            <person name="Hosoyama A."/>
            <person name="Uohara A."/>
            <person name="Ohji S."/>
            <person name="Ichikawa N."/>
        </authorList>
    </citation>
    <scope>NUCLEOTIDE SEQUENCE [LARGE SCALE GENOMIC DNA]</scope>
    <source>
        <strain evidence="1 2">NBRC 106429</strain>
    </source>
</reference>
<evidence type="ECO:0000313" key="2">
    <source>
        <dbReference type="Proteomes" id="UP000321523"/>
    </source>
</evidence>